<keyword evidence="1" id="KW-0472">Membrane</keyword>
<evidence type="ECO:0000313" key="2">
    <source>
        <dbReference type="EMBL" id="MBO1626742.1"/>
    </source>
</evidence>
<keyword evidence="1" id="KW-1133">Transmembrane helix</keyword>
<feature type="transmembrane region" description="Helical" evidence="1">
    <location>
        <begin position="21"/>
        <end position="40"/>
    </location>
</feature>
<gene>
    <name evidence="2" type="ORF">J4P90_16115</name>
</gene>
<accession>A0ABS3P0M2</accession>
<comment type="caution">
    <text evidence="2">The sequence shown here is derived from an EMBL/GenBank/DDBJ whole genome shotgun (WGS) entry which is preliminary data.</text>
</comment>
<keyword evidence="3" id="KW-1185">Reference proteome</keyword>
<dbReference type="EMBL" id="JAGDQJ010000018">
    <property type="protein sequence ID" value="MBO1626742.1"/>
    <property type="molecule type" value="Genomic_DNA"/>
</dbReference>
<keyword evidence="1" id="KW-0812">Transmembrane</keyword>
<sequence>MNNSNKDYSWKLLKIWLSIPRSARLAFLWAIILGVSYLGWVKTIKQFLS</sequence>
<reference evidence="2 3" key="1">
    <citation type="submission" date="2021-03" db="EMBL/GenBank/DDBJ databases">
        <title>Identification of novel Bacillus strains.</title>
        <authorList>
            <person name="Xiao Z."/>
            <person name="Li Y."/>
            <person name="Shen J."/>
        </authorList>
    </citation>
    <scope>NUCLEOTIDE SEQUENCE [LARGE SCALE GENOMIC DNA]</scope>
    <source>
        <strain evidence="2 3">SY8</strain>
    </source>
</reference>
<dbReference type="Proteomes" id="UP000677611">
    <property type="component" value="Unassembled WGS sequence"/>
</dbReference>
<proteinExistence type="predicted"/>
<dbReference type="RefSeq" id="WP_208018304.1">
    <property type="nucleotide sequence ID" value="NZ_JAGDQJ010000018.1"/>
</dbReference>
<protein>
    <submittedName>
        <fullName evidence="2">Uncharacterized protein</fullName>
    </submittedName>
</protein>
<name>A0ABS3P0M2_9BACI</name>
<evidence type="ECO:0000256" key="1">
    <source>
        <dbReference type="SAM" id="Phobius"/>
    </source>
</evidence>
<evidence type="ECO:0000313" key="3">
    <source>
        <dbReference type="Proteomes" id="UP000677611"/>
    </source>
</evidence>
<organism evidence="2 3">
    <name type="scientific">Bacillus arachidis</name>
    <dbReference type="NCBI Taxonomy" id="2819290"/>
    <lineage>
        <taxon>Bacteria</taxon>
        <taxon>Bacillati</taxon>
        <taxon>Bacillota</taxon>
        <taxon>Bacilli</taxon>
        <taxon>Bacillales</taxon>
        <taxon>Bacillaceae</taxon>
        <taxon>Bacillus</taxon>
    </lineage>
</organism>